<organism evidence="2 3">
    <name type="scientific">Caerostris darwini</name>
    <dbReference type="NCBI Taxonomy" id="1538125"/>
    <lineage>
        <taxon>Eukaryota</taxon>
        <taxon>Metazoa</taxon>
        <taxon>Ecdysozoa</taxon>
        <taxon>Arthropoda</taxon>
        <taxon>Chelicerata</taxon>
        <taxon>Arachnida</taxon>
        <taxon>Araneae</taxon>
        <taxon>Araneomorphae</taxon>
        <taxon>Entelegynae</taxon>
        <taxon>Araneoidea</taxon>
        <taxon>Araneidae</taxon>
        <taxon>Caerostris</taxon>
    </lineage>
</organism>
<keyword evidence="3" id="KW-1185">Reference proteome</keyword>
<proteinExistence type="predicted"/>
<sequence length="107" mass="11843">MEIDVQTDCSSTGNGSLSPSKVPVPGIAYAAASSAPPVFATEADICQRITAAEALRQERKRMTDASKILTTQANLLFDAGHMKREMFMEIHRQWQDSECQLKEAERQ</sequence>
<evidence type="ECO:0008006" key="4">
    <source>
        <dbReference type="Google" id="ProtNLM"/>
    </source>
</evidence>
<dbReference type="Proteomes" id="UP001054837">
    <property type="component" value="Unassembled WGS sequence"/>
</dbReference>
<feature type="region of interest" description="Disordered" evidence="1">
    <location>
        <begin position="1"/>
        <end position="20"/>
    </location>
</feature>
<evidence type="ECO:0000313" key="2">
    <source>
        <dbReference type="EMBL" id="GIY43479.1"/>
    </source>
</evidence>
<name>A0AAV4TE56_9ARAC</name>
<gene>
    <name evidence="2" type="ORF">CDAR_81551</name>
</gene>
<feature type="non-terminal residue" evidence="2">
    <location>
        <position position="107"/>
    </location>
</feature>
<comment type="caution">
    <text evidence="2">The sequence shown here is derived from an EMBL/GenBank/DDBJ whole genome shotgun (WGS) entry which is preliminary data.</text>
</comment>
<feature type="compositionally biased region" description="Polar residues" evidence="1">
    <location>
        <begin position="7"/>
        <end position="19"/>
    </location>
</feature>
<dbReference type="AlphaFoldDB" id="A0AAV4TE56"/>
<dbReference type="EMBL" id="BPLQ01009361">
    <property type="protein sequence ID" value="GIY43479.1"/>
    <property type="molecule type" value="Genomic_DNA"/>
</dbReference>
<protein>
    <recommendedName>
        <fullName evidence="4">No apical meristem-associated C-terminal domain-containing protein</fullName>
    </recommendedName>
</protein>
<accession>A0AAV4TE56</accession>
<reference evidence="2 3" key="1">
    <citation type="submission" date="2021-06" db="EMBL/GenBank/DDBJ databases">
        <title>Caerostris darwini draft genome.</title>
        <authorList>
            <person name="Kono N."/>
            <person name="Arakawa K."/>
        </authorList>
    </citation>
    <scope>NUCLEOTIDE SEQUENCE [LARGE SCALE GENOMIC DNA]</scope>
</reference>
<evidence type="ECO:0000313" key="3">
    <source>
        <dbReference type="Proteomes" id="UP001054837"/>
    </source>
</evidence>
<evidence type="ECO:0000256" key="1">
    <source>
        <dbReference type="SAM" id="MobiDB-lite"/>
    </source>
</evidence>